<accession>A0A142CLP6</accession>
<name>A0A142CLP6_SHIDY</name>
<protein>
    <submittedName>
        <fullName evidence="2">Putative gluconolactonase-hypothetical secreted or membrane associated protein</fullName>
    </submittedName>
</protein>
<keyword evidence="2" id="KW-0614">Plasmid</keyword>
<dbReference type="PANTHER" id="PTHR48098">
    <property type="entry name" value="ENTEROCHELIN ESTERASE-RELATED"/>
    <property type="match status" value="1"/>
</dbReference>
<dbReference type="InterPro" id="IPR011042">
    <property type="entry name" value="6-blade_b-propeller_TolB-like"/>
</dbReference>
<dbReference type="RefSeq" id="WP_171265020.1">
    <property type="nucleotide sequence ID" value="NZ_KT754160.1"/>
</dbReference>
<dbReference type="Pfam" id="PF00756">
    <property type="entry name" value="Esterase"/>
    <property type="match status" value="1"/>
</dbReference>
<geneLocation type="plasmid" evidence="2">
    <name>p80-547</name>
</geneLocation>
<dbReference type="Gene3D" id="2.120.10.30">
    <property type="entry name" value="TolB, C-terminal domain"/>
    <property type="match status" value="1"/>
</dbReference>
<dbReference type="SUPFAM" id="SSF53474">
    <property type="entry name" value="alpha/beta-Hydrolases"/>
    <property type="match status" value="1"/>
</dbReference>
<sequence length="601" mass="66238">MKTKSIFIAATLSVLAGVSIPVNAQIVYMPPTEAKLQKGVVAGKLDRFVLPPGKYYPGTSHNYVVYTPYGYDKSKPLPVMIFLDGIQEFLEPKWQVNVILDNLIAAKEIPPLVAVFVDPGIYQARSDQAQNRFERHFEYDSITDRYSKFLLKELLPAVSQNYLLSQSPDDRALVGNSTGAVGAFSAAWNRPDQFHRVMSFIGTYASMKGAHTLPNLVRKTEPRPIRVFMQAGKRDHLTDLQPFGTRYAGSWPTANQTMFEALQFAGYDVKFQFGEAGHEASHGRAVMPDALRWLWRDYPKPIEVTSPPFYYGKPGYEDRGHVFSVINGDQKWEKLGASYGRISSIANDKYGNVYFNDDAGRIWRIDVKDNVVKLFAEKQGQNTALTVGADDRLYVSQPDKKTIVSYGATASDTKTVASDIYASAMAATRDGSIYAIDPQQNRIVRIDGKGSTFLAYDGSGLYAPSGIAMSPDQEFVVVGDAKGKFSWSFHIAEDGRLIDGEPYYRLEMPEVDLYSENRSVTVDTNGQPFFATPLGIQGFEAAGRQGPILNSPIQGAVTAVSLAGNAESWLYAAVNGELFRRSVKSKATTAGVVSKPPAPPL</sequence>
<reference evidence="2" key="1">
    <citation type="journal article" date="2016" name="Nat. Microbiol.">
        <title>Global phylogeography and evolutionary history of Shigella dysenteriae type 1.</title>
        <authorList>
            <person name="Njamkepo E."/>
            <person name="Fawal N."/>
            <person name="Tran-Dien A."/>
            <person name="Hawkey J."/>
            <person name="Strockbine N."/>
            <person name="Jenkins C."/>
            <person name="Talukder K.A."/>
            <person name="Bercion R."/>
            <person name="Kuleshov K."/>
            <person name="Kolinska R."/>
            <person name="Russell J.E."/>
            <person name="Kaftyreva L."/>
            <person name="Accou-Demartin M."/>
            <person name="Karas A."/>
            <person name="Vandenberg O."/>
            <person name="Mather A.E."/>
            <person name="Mason C.J."/>
            <person name="Page A.J."/>
            <person name="Ramamurthy T."/>
            <person name="Bizet C."/>
            <person name="Gamian A."/>
            <person name="Carle I."/>
            <person name="Sow A.G."/>
            <person name="Bouchier C."/>
            <person name="Wester A.L."/>
            <person name="Lejay-Collin M."/>
            <person name="Fonkoua M.C."/>
            <person name="Hello S.L."/>
            <person name="Blaser M.J."/>
            <person name="Jernberg C."/>
            <person name="Ruckly C."/>
            <person name="Merens A."/>
            <person name="Page A.L."/>
            <person name="Aslett M."/>
            <person name="Roggentin P."/>
            <person name="Fruth A."/>
            <person name="Denamur E."/>
            <person name="Venkatesan M."/>
            <person name="Bercovier H."/>
            <person name="Bodhidatta L."/>
            <person name="Chiou C.S."/>
            <person name="Clermont D."/>
            <person name="Colonna B."/>
            <person name="Egorova S."/>
            <person name="Pazhani G.P."/>
            <person name="Ezernitchi A.V."/>
            <person name="Guigon G."/>
            <person name="Harris S.R."/>
            <person name="Izumiya H."/>
            <person name="Korzeniowska-Kowal A."/>
            <person name="Lutynska A."/>
            <person name="Gouali M."/>
            <person name="Grimont F."/>
            <person name="Langendorf C."/>
            <person name="Marejkova M."/>
            <person name="Peterson L.A."/>
            <person name="Perez-Perez G."/>
            <person name="Ngandjio A."/>
            <person name="Podkolzin A."/>
            <person name="Souche E."/>
            <person name="Makarova M."/>
            <person name="Shipulin G.A."/>
            <person name="Ye C."/>
            <person name="Zemlickova H."/>
            <person name="Herpay M."/>
            <person name="Grimont P.A."/>
            <person name="Parkhill J."/>
            <person name="Sansonetti P."/>
            <person name="Holt K.E."/>
            <person name="Brisse S."/>
            <person name="Thomson N.R."/>
            <person name="Weill F.X."/>
        </authorList>
    </citation>
    <scope>NUCLEOTIDE SEQUENCE</scope>
    <source>
        <strain evidence="2">80-547</strain>
        <plasmid evidence="2">p80-547</plasmid>
    </source>
</reference>
<dbReference type="InterPro" id="IPR029058">
    <property type="entry name" value="AB_hydrolase_fold"/>
</dbReference>
<dbReference type="Gene3D" id="3.40.50.1820">
    <property type="entry name" value="alpha/beta hydrolase"/>
    <property type="match status" value="1"/>
</dbReference>
<evidence type="ECO:0000313" key="2">
    <source>
        <dbReference type="EMBL" id="AMQ11491.1"/>
    </source>
</evidence>
<feature type="chain" id="PRO_5007493505" evidence="1">
    <location>
        <begin position="25"/>
        <end position="601"/>
    </location>
</feature>
<dbReference type="EMBL" id="KT754160">
    <property type="protein sequence ID" value="AMQ11491.1"/>
    <property type="molecule type" value="Genomic_DNA"/>
</dbReference>
<dbReference type="SUPFAM" id="SSF63829">
    <property type="entry name" value="Calcium-dependent phosphotriesterase"/>
    <property type="match status" value="1"/>
</dbReference>
<feature type="signal peptide" evidence="1">
    <location>
        <begin position="1"/>
        <end position="24"/>
    </location>
</feature>
<keyword evidence="1" id="KW-0732">Signal</keyword>
<proteinExistence type="predicted"/>
<dbReference type="InterPro" id="IPR050583">
    <property type="entry name" value="Mycobacterial_A85_antigen"/>
</dbReference>
<dbReference type="InterPro" id="IPR000801">
    <property type="entry name" value="Esterase-like"/>
</dbReference>
<dbReference type="PANTHER" id="PTHR48098:SF3">
    <property type="entry name" value="IRON(III) ENTEROBACTIN ESTERASE"/>
    <property type="match status" value="1"/>
</dbReference>
<evidence type="ECO:0000256" key="1">
    <source>
        <dbReference type="SAM" id="SignalP"/>
    </source>
</evidence>
<organism evidence="2">
    <name type="scientific">Shigella dysenteriae</name>
    <dbReference type="NCBI Taxonomy" id="622"/>
    <lineage>
        <taxon>Bacteria</taxon>
        <taxon>Pseudomonadati</taxon>
        <taxon>Pseudomonadota</taxon>
        <taxon>Gammaproteobacteria</taxon>
        <taxon>Enterobacterales</taxon>
        <taxon>Enterobacteriaceae</taxon>
        <taxon>Shigella</taxon>
    </lineage>
</organism>
<dbReference type="AlphaFoldDB" id="A0A142CLP6"/>